<dbReference type="EMBL" id="BTGU01000010">
    <property type="protein sequence ID" value="GMN39712.1"/>
    <property type="molecule type" value="Genomic_DNA"/>
</dbReference>
<dbReference type="AlphaFoldDB" id="A0AA87ZTG1"/>
<evidence type="ECO:0000313" key="2">
    <source>
        <dbReference type="Proteomes" id="UP001187192"/>
    </source>
</evidence>
<name>A0AA87ZTG1_FICCA</name>
<dbReference type="Proteomes" id="UP001187192">
    <property type="component" value="Unassembled WGS sequence"/>
</dbReference>
<sequence length="232" mass="24696">MEVVLPRTFTVSLRSPEVRVLSSGWPGSYGSSSVLYLGQAPPLAADVLGSASWSGYSSGQPRAIHSVVGRSTRAVWSTLIRPLLAVLGGVVHCAFLDAHPRERDFQGLGRPGWLARPWLYRGQALGEQVLARSLCDGSPAKGKHLKVMGTPVGCLPWALPAGLGVRVTRSGRLPSASGGQIGLRCADAVCPISRHHVSMVWCQGTLGYVTVGTNGRSPCRSRRRKSAMGYVQ</sequence>
<comment type="caution">
    <text evidence="1">The sequence shown here is derived from an EMBL/GenBank/DDBJ whole genome shotgun (WGS) entry which is preliminary data.</text>
</comment>
<organism evidence="1 2">
    <name type="scientific">Ficus carica</name>
    <name type="common">Common fig</name>
    <dbReference type="NCBI Taxonomy" id="3494"/>
    <lineage>
        <taxon>Eukaryota</taxon>
        <taxon>Viridiplantae</taxon>
        <taxon>Streptophyta</taxon>
        <taxon>Embryophyta</taxon>
        <taxon>Tracheophyta</taxon>
        <taxon>Spermatophyta</taxon>
        <taxon>Magnoliopsida</taxon>
        <taxon>eudicotyledons</taxon>
        <taxon>Gunneridae</taxon>
        <taxon>Pentapetalae</taxon>
        <taxon>rosids</taxon>
        <taxon>fabids</taxon>
        <taxon>Rosales</taxon>
        <taxon>Moraceae</taxon>
        <taxon>Ficeae</taxon>
        <taxon>Ficus</taxon>
    </lineage>
</organism>
<proteinExistence type="predicted"/>
<keyword evidence="2" id="KW-1185">Reference proteome</keyword>
<protein>
    <submittedName>
        <fullName evidence="1">Uncharacterized protein</fullName>
    </submittedName>
</protein>
<gene>
    <name evidence="1" type="ORF">TIFTF001_008946</name>
</gene>
<evidence type="ECO:0000313" key="1">
    <source>
        <dbReference type="EMBL" id="GMN39712.1"/>
    </source>
</evidence>
<accession>A0AA87ZTG1</accession>
<reference evidence="1" key="1">
    <citation type="submission" date="2023-07" db="EMBL/GenBank/DDBJ databases">
        <title>draft genome sequence of fig (Ficus carica).</title>
        <authorList>
            <person name="Takahashi T."/>
            <person name="Nishimura K."/>
        </authorList>
    </citation>
    <scope>NUCLEOTIDE SEQUENCE</scope>
</reference>